<accession>A0A1G6WCY4</accession>
<dbReference type="OrthoDB" id="5241416at2"/>
<sequence>MRSLRVLGALTVLLLTTSVLSAGAAPGRSPGPRPGPAGPSLVLDRDASYFRFDAATDARGTTYVGWLSSRSGGEPGAEVHLCVLPVGTTRCAGGVQTIDALERLSAEQLFVVASGDRATLVWHHRNGPDATGDPMQDRIATAQVVGGVLRPAVDVAQVRSETSLLAVTAGPRGIGAVLVSGPDDDARTLYHYDTLAAAPSTVRAPYPVGNVEMADDGRSTVMLIGEYAADADPVRVAWKPSGSGSWGAFRAVAGTETDHGTARLAATRRGIRLLATARDRKKGGDRSVVASWDPSRHTFRRPVAGLPGQSCATGGRDLHTDASGRFASVAIGCDRLAVGNHQTAGVGALKEFPVGLTATDVDARIATAPSGRGWVVWVATDRSSLVARPIRLPALTRTVTSRAPFGRVRLTVPVSCLPAVSAPAGVKVRAARGWRVKRTSLRLGRVKVGRAINGAALRPGRKYVLKVDVRVARGQARRAWSTRVRFTTCGRP</sequence>
<gene>
    <name evidence="1" type="ORF">SAMN05421872_109228</name>
</gene>
<keyword evidence="2" id="KW-1185">Reference proteome</keyword>
<dbReference type="RefSeq" id="WP_090859090.1">
    <property type="nucleotide sequence ID" value="NZ_FMZM01000009.1"/>
</dbReference>
<dbReference type="STRING" id="1045774.SAMN05421872_109228"/>
<protein>
    <submittedName>
        <fullName evidence="1">Uncharacterized protein</fullName>
    </submittedName>
</protein>
<dbReference type="Proteomes" id="UP000199034">
    <property type="component" value="Unassembled WGS sequence"/>
</dbReference>
<name>A0A1G6WCY4_9ACTN</name>
<proteinExistence type="predicted"/>
<organism evidence="1 2">
    <name type="scientific">Nocardioides lianchengensis</name>
    <dbReference type="NCBI Taxonomy" id="1045774"/>
    <lineage>
        <taxon>Bacteria</taxon>
        <taxon>Bacillati</taxon>
        <taxon>Actinomycetota</taxon>
        <taxon>Actinomycetes</taxon>
        <taxon>Propionibacteriales</taxon>
        <taxon>Nocardioidaceae</taxon>
        <taxon>Nocardioides</taxon>
    </lineage>
</organism>
<dbReference type="EMBL" id="FMZM01000009">
    <property type="protein sequence ID" value="SDD62915.1"/>
    <property type="molecule type" value="Genomic_DNA"/>
</dbReference>
<reference evidence="1 2" key="1">
    <citation type="submission" date="2016-10" db="EMBL/GenBank/DDBJ databases">
        <authorList>
            <person name="de Groot N.N."/>
        </authorList>
    </citation>
    <scope>NUCLEOTIDE SEQUENCE [LARGE SCALE GENOMIC DNA]</scope>
    <source>
        <strain evidence="1 2">CGMCC 4.6858</strain>
    </source>
</reference>
<dbReference type="AlphaFoldDB" id="A0A1G6WCY4"/>
<evidence type="ECO:0000313" key="1">
    <source>
        <dbReference type="EMBL" id="SDD62915.1"/>
    </source>
</evidence>
<evidence type="ECO:0000313" key="2">
    <source>
        <dbReference type="Proteomes" id="UP000199034"/>
    </source>
</evidence>